<feature type="chain" id="PRO_5041329733" evidence="4">
    <location>
        <begin position="25"/>
        <end position="82"/>
    </location>
</feature>
<dbReference type="GO" id="GO:0005576">
    <property type="term" value="C:extracellular region"/>
    <property type="evidence" value="ECO:0007669"/>
    <property type="project" value="UniProtKB-SubCell"/>
</dbReference>
<dbReference type="PANTHER" id="PTHR47499">
    <property type="entry name" value="SERINE PROTEASE INHIBITOR KAZAL-TYPE 7 SPINK7"/>
    <property type="match status" value="1"/>
</dbReference>
<evidence type="ECO:0000256" key="4">
    <source>
        <dbReference type="SAM" id="SignalP"/>
    </source>
</evidence>
<keyword evidence="2" id="KW-0964">Secreted</keyword>
<dbReference type="PANTHER" id="PTHR47499:SF1">
    <property type="entry name" value="SERINE PROTEASE INHIBITOR KAZAL-TYPE 7"/>
    <property type="match status" value="1"/>
</dbReference>
<dbReference type="InterPro" id="IPR036058">
    <property type="entry name" value="Kazal_dom_sf"/>
</dbReference>
<comment type="subcellular location">
    <subcellularLocation>
        <location evidence="1">Secreted</location>
    </subcellularLocation>
</comment>
<dbReference type="CDD" id="cd00104">
    <property type="entry name" value="KAZAL_FS"/>
    <property type="match status" value="1"/>
</dbReference>
<protein>
    <submittedName>
        <fullName evidence="6">Ovomucoidovomucoid-like</fullName>
    </submittedName>
</protein>
<dbReference type="InterPro" id="IPR050159">
    <property type="entry name" value="Kazal-type_SerProtInhib"/>
</dbReference>
<dbReference type="SMART" id="SM00280">
    <property type="entry name" value="KAZAL"/>
    <property type="match status" value="1"/>
</dbReference>
<evidence type="ECO:0000313" key="7">
    <source>
        <dbReference type="Proteomes" id="UP001178461"/>
    </source>
</evidence>
<evidence type="ECO:0000256" key="2">
    <source>
        <dbReference type="ARBA" id="ARBA00022525"/>
    </source>
</evidence>
<proteinExistence type="predicted"/>
<keyword evidence="3" id="KW-1015">Disulfide bond</keyword>
<dbReference type="PROSITE" id="PS00282">
    <property type="entry name" value="KAZAL_1"/>
    <property type="match status" value="1"/>
</dbReference>
<dbReference type="FunFam" id="3.30.60.30:FF:000037">
    <property type="entry name" value="Ovomucoid"/>
    <property type="match status" value="1"/>
</dbReference>
<dbReference type="Proteomes" id="UP001178461">
    <property type="component" value="Chromosome 2"/>
</dbReference>
<keyword evidence="7" id="KW-1185">Reference proteome</keyword>
<accession>A0AA35JXF5</accession>
<reference evidence="6" key="1">
    <citation type="submission" date="2022-12" db="EMBL/GenBank/DDBJ databases">
        <authorList>
            <person name="Alioto T."/>
            <person name="Alioto T."/>
            <person name="Gomez Garrido J."/>
        </authorList>
    </citation>
    <scope>NUCLEOTIDE SEQUENCE</scope>
</reference>
<name>A0AA35JXF5_9SAUR</name>
<gene>
    <name evidence="6" type="ORF">PODLI_1B017945</name>
</gene>
<evidence type="ECO:0000313" key="6">
    <source>
        <dbReference type="EMBL" id="CAI5766859.1"/>
    </source>
</evidence>
<evidence type="ECO:0000259" key="5">
    <source>
        <dbReference type="PROSITE" id="PS51465"/>
    </source>
</evidence>
<dbReference type="Pfam" id="PF00050">
    <property type="entry name" value="Kazal_1"/>
    <property type="match status" value="1"/>
</dbReference>
<sequence length="82" mass="9392">MKPSSFLLLTLMVFFLYSDVVVKASFEKKYCKGYPNPICTMEYQAHCGSDGKTYGNKCLFCNAYIESGRKLKLKYYGECKKA</sequence>
<dbReference type="PROSITE" id="PS51465">
    <property type="entry name" value="KAZAL_2"/>
    <property type="match status" value="1"/>
</dbReference>
<dbReference type="AlphaFoldDB" id="A0AA35JXF5"/>
<feature type="domain" description="Kazal-like" evidence="5">
    <location>
        <begin position="25"/>
        <end position="81"/>
    </location>
</feature>
<keyword evidence="4" id="KW-0732">Signal</keyword>
<dbReference type="SUPFAM" id="SSF100895">
    <property type="entry name" value="Kazal-type serine protease inhibitors"/>
    <property type="match status" value="1"/>
</dbReference>
<dbReference type="EMBL" id="OX395127">
    <property type="protein sequence ID" value="CAI5766859.1"/>
    <property type="molecule type" value="Genomic_DNA"/>
</dbReference>
<organism evidence="6 7">
    <name type="scientific">Podarcis lilfordi</name>
    <name type="common">Lilford's wall lizard</name>
    <dbReference type="NCBI Taxonomy" id="74358"/>
    <lineage>
        <taxon>Eukaryota</taxon>
        <taxon>Metazoa</taxon>
        <taxon>Chordata</taxon>
        <taxon>Craniata</taxon>
        <taxon>Vertebrata</taxon>
        <taxon>Euteleostomi</taxon>
        <taxon>Lepidosauria</taxon>
        <taxon>Squamata</taxon>
        <taxon>Bifurcata</taxon>
        <taxon>Unidentata</taxon>
        <taxon>Episquamata</taxon>
        <taxon>Laterata</taxon>
        <taxon>Lacertibaenia</taxon>
        <taxon>Lacertidae</taxon>
        <taxon>Podarcis</taxon>
    </lineage>
</organism>
<dbReference type="Gene3D" id="3.30.60.30">
    <property type="match status" value="1"/>
</dbReference>
<feature type="signal peptide" evidence="4">
    <location>
        <begin position="1"/>
        <end position="24"/>
    </location>
</feature>
<dbReference type="InterPro" id="IPR002350">
    <property type="entry name" value="Kazal_dom"/>
</dbReference>
<evidence type="ECO:0000256" key="3">
    <source>
        <dbReference type="ARBA" id="ARBA00023157"/>
    </source>
</evidence>
<evidence type="ECO:0000256" key="1">
    <source>
        <dbReference type="ARBA" id="ARBA00004613"/>
    </source>
</evidence>